<dbReference type="InterPro" id="IPR035093">
    <property type="entry name" value="RelE/ParE_toxin_dom_sf"/>
</dbReference>
<gene>
    <name evidence="1" type="ORF">P0Y65_04080</name>
</gene>
<proteinExistence type="predicted"/>
<evidence type="ECO:0000313" key="1">
    <source>
        <dbReference type="EMBL" id="WEK05444.1"/>
    </source>
</evidence>
<dbReference type="EMBL" id="CP119312">
    <property type="protein sequence ID" value="WEK05444.1"/>
    <property type="molecule type" value="Genomic_DNA"/>
</dbReference>
<reference evidence="1" key="1">
    <citation type="submission" date="2023-03" db="EMBL/GenBank/DDBJ databases">
        <title>Andean soil-derived lignocellulolytic bacterial consortium as a source of novel taxa and putative plastic-active enzymes.</title>
        <authorList>
            <person name="Diaz-Garcia L."/>
            <person name="Chuvochina M."/>
            <person name="Feuerriegel G."/>
            <person name="Bunk B."/>
            <person name="Sproer C."/>
            <person name="Streit W.R."/>
            <person name="Rodriguez L.M."/>
            <person name="Overmann J."/>
            <person name="Jimenez D.J."/>
        </authorList>
    </citation>
    <scope>NUCLEOTIDE SEQUENCE</scope>
    <source>
        <strain evidence="1">MAG 4196</strain>
    </source>
</reference>
<dbReference type="AlphaFoldDB" id="A0AAJ5VV90"/>
<dbReference type="Proteomes" id="UP001217476">
    <property type="component" value="Chromosome"/>
</dbReference>
<protein>
    <submittedName>
        <fullName evidence="1">Uncharacterized protein</fullName>
    </submittedName>
</protein>
<sequence length="90" mass="10675">MIELVRRKRFIKKFAALAPDVRARAIKSLRQFVEDPRHPSLHFEKLSTGYHTIRVDLNFRILLRHLGEGRYELADVDSHTAIYRLHGRVR</sequence>
<accession>A0AAJ5VV90</accession>
<dbReference type="SUPFAM" id="SSF143011">
    <property type="entry name" value="RelE-like"/>
    <property type="match status" value="1"/>
</dbReference>
<evidence type="ECO:0000313" key="2">
    <source>
        <dbReference type="Proteomes" id="UP001217476"/>
    </source>
</evidence>
<name>A0AAJ5VV90_9HYPH</name>
<organism evidence="1 2">
    <name type="scientific">Candidatus Devosia phytovorans</name>
    <dbReference type="NCBI Taxonomy" id="3121372"/>
    <lineage>
        <taxon>Bacteria</taxon>
        <taxon>Pseudomonadati</taxon>
        <taxon>Pseudomonadota</taxon>
        <taxon>Alphaproteobacteria</taxon>
        <taxon>Hyphomicrobiales</taxon>
        <taxon>Devosiaceae</taxon>
        <taxon>Devosia</taxon>
    </lineage>
</organism>